<gene>
    <name evidence="2" type="ORF">MESINF_1473</name>
</gene>
<evidence type="ECO:0000313" key="2">
    <source>
        <dbReference type="EMBL" id="SSC12917.1"/>
    </source>
</evidence>
<dbReference type="SUPFAM" id="SSF51556">
    <property type="entry name" value="Metallo-dependent hydrolases"/>
    <property type="match status" value="1"/>
</dbReference>
<dbReference type="AlphaFoldDB" id="A0A7Z7PPD3"/>
<sequence>MGLDLSSIPVFDGHAHNLLLPAWLKEYPIEGIFTESTDREYLKSFAGETLAFKRSLKDIAAVLECDPSIEAIRNRREKMEQAELADLYFKKANISGVVLDDGFWFHRTRPLEWHSSFVNTYRALRIESLAEALFENSISFDSFLSDFRDALLNPPGSVVAYKSIIAYRSGLRIGSHDKRAARDGYLVEKERNTGRLTDGRLLGFLFKLTLEVCRGRDLPLQIHTGWGDSDLDLRESNPLHLKPLLDEDKYSRTRLVLLHCYPYTREAAYLAAIYPEVYIDFGLSVPLLSVAGMEAVIGEMLEIAPVTKICYSSDARFMPEGFYLAATWARRAVGLSLERSIQCGELTLNEALKAAARILKENSEGLYGVARSVKGES</sequence>
<dbReference type="PANTHER" id="PTHR43383:SF2">
    <property type="entry name" value="AMIDOHYDROLASE 2 FAMILY PROTEIN"/>
    <property type="match status" value="1"/>
</dbReference>
<keyword evidence="2" id="KW-0378">Hydrolase</keyword>
<feature type="domain" description="Amidohydrolase-related" evidence="1">
    <location>
        <begin position="207"/>
        <end position="368"/>
    </location>
</feature>
<organism evidence="2 3">
    <name type="scientific">Mesotoga infera</name>
    <dbReference type="NCBI Taxonomy" id="1236046"/>
    <lineage>
        <taxon>Bacteria</taxon>
        <taxon>Thermotogati</taxon>
        <taxon>Thermotogota</taxon>
        <taxon>Thermotogae</taxon>
        <taxon>Kosmotogales</taxon>
        <taxon>Kosmotogaceae</taxon>
        <taxon>Mesotoga</taxon>
    </lineage>
</organism>
<keyword evidence="3" id="KW-1185">Reference proteome</keyword>
<name>A0A7Z7PPD3_9BACT</name>
<dbReference type="Pfam" id="PF04909">
    <property type="entry name" value="Amidohydro_2"/>
    <property type="match status" value="1"/>
</dbReference>
<dbReference type="Gene3D" id="3.20.20.140">
    <property type="entry name" value="Metal-dependent hydrolases"/>
    <property type="match status" value="1"/>
</dbReference>
<dbReference type="Proteomes" id="UP000250796">
    <property type="component" value="Chromosome MESINF"/>
</dbReference>
<dbReference type="InterPro" id="IPR006680">
    <property type="entry name" value="Amidohydro-rel"/>
</dbReference>
<dbReference type="GO" id="GO:0016787">
    <property type="term" value="F:hydrolase activity"/>
    <property type="evidence" value="ECO:0007669"/>
    <property type="project" value="UniProtKB-KW"/>
</dbReference>
<reference evidence="2 3" key="1">
    <citation type="submission" date="2017-01" db="EMBL/GenBank/DDBJ databases">
        <authorList>
            <person name="Erauso G."/>
        </authorList>
    </citation>
    <scope>NUCLEOTIDE SEQUENCE [LARGE SCALE GENOMIC DNA]</scope>
    <source>
        <strain evidence="2">MESINF1</strain>
    </source>
</reference>
<protein>
    <submittedName>
        <fullName evidence="2">Amidohydrolase 2</fullName>
    </submittedName>
</protein>
<dbReference type="InterPro" id="IPR032466">
    <property type="entry name" value="Metal_Hydrolase"/>
</dbReference>
<dbReference type="KEGG" id="minf:MESINF_1473"/>
<evidence type="ECO:0000259" key="1">
    <source>
        <dbReference type="Pfam" id="PF04909"/>
    </source>
</evidence>
<dbReference type="PANTHER" id="PTHR43383">
    <property type="entry name" value="NODULIN 6"/>
    <property type="match status" value="1"/>
</dbReference>
<proteinExistence type="predicted"/>
<dbReference type="EMBL" id="LS974202">
    <property type="protein sequence ID" value="SSC12917.1"/>
    <property type="molecule type" value="Genomic_DNA"/>
</dbReference>
<evidence type="ECO:0000313" key="3">
    <source>
        <dbReference type="Proteomes" id="UP000250796"/>
    </source>
</evidence>
<dbReference type="RefSeq" id="WP_169699134.1">
    <property type="nucleotide sequence ID" value="NZ_LS974202.1"/>
</dbReference>
<accession>A0A7Z7PPD3</accession>